<protein>
    <submittedName>
        <fullName evidence="2">Uncharacterized protein</fullName>
    </submittedName>
</protein>
<feature type="compositionally biased region" description="Low complexity" evidence="1">
    <location>
        <begin position="73"/>
        <end position="95"/>
    </location>
</feature>
<reference evidence="2 3" key="1">
    <citation type="submission" date="2021-03" db="EMBL/GenBank/DDBJ databases">
        <title>Fibrella sp. HMF5036 genome sequencing and assembly.</title>
        <authorList>
            <person name="Kang H."/>
            <person name="Kim H."/>
            <person name="Bae S."/>
            <person name="Joh K."/>
        </authorList>
    </citation>
    <scope>NUCLEOTIDE SEQUENCE [LARGE SCALE GENOMIC DNA]</scope>
    <source>
        <strain evidence="2 3">HMF5036</strain>
    </source>
</reference>
<accession>A0A939JZM4</accession>
<evidence type="ECO:0000313" key="2">
    <source>
        <dbReference type="EMBL" id="MBO0930340.1"/>
    </source>
</evidence>
<evidence type="ECO:0000256" key="1">
    <source>
        <dbReference type="SAM" id="MobiDB-lite"/>
    </source>
</evidence>
<feature type="compositionally biased region" description="Pro residues" evidence="1">
    <location>
        <begin position="96"/>
        <end position="119"/>
    </location>
</feature>
<organism evidence="2 3">
    <name type="scientific">Fibrella aquatilis</name>
    <dbReference type="NCBI Taxonomy" id="2817059"/>
    <lineage>
        <taxon>Bacteria</taxon>
        <taxon>Pseudomonadati</taxon>
        <taxon>Bacteroidota</taxon>
        <taxon>Cytophagia</taxon>
        <taxon>Cytophagales</taxon>
        <taxon>Spirosomataceae</taxon>
        <taxon>Fibrella</taxon>
    </lineage>
</organism>
<name>A0A939JZM4_9BACT</name>
<dbReference type="Proteomes" id="UP000664795">
    <property type="component" value="Unassembled WGS sequence"/>
</dbReference>
<sequence>MPKIITYALLKPQVKAYHQIVYGGEFYSLASFKSHCFRAKVWEYPEGAVQLYDTRSKTYSDPEYSDDPTPEQTPDGMPAADGDGPADPDLTAPDAPAMPPPDFSNPPPDFVPGPLPVLQ</sequence>
<dbReference type="AlphaFoldDB" id="A0A939JZM4"/>
<proteinExistence type="predicted"/>
<keyword evidence="3" id="KW-1185">Reference proteome</keyword>
<dbReference type="EMBL" id="JAFMYU010000003">
    <property type="protein sequence ID" value="MBO0930340.1"/>
    <property type="molecule type" value="Genomic_DNA"/>
</dbReference>
<dbReference type="RefSeq" id="WP_207334305.1">
    <property type="nucleotide sequence ID" value="NZ_JAFMYU010000003.1"/>
</dbReference>
<gene>
    <name evidence="2" type="ORF">J2I48_05000</name>
</gene>
<feature type="region of interest" description="Disordered" evidence="1">
    <location>
        <begin position="54"/>
        <end position="119"/>
    </location>
</feature>
<comment type="caution">
    <text evidence="2">The sequence shown here is derived from an EMBL/GenBank/DDBJ whole genome shotgun (WGS) entry which is preliminary data.</text>
</comment>
<evidence type="ECO:0000313" key="3">
    <source>
        <dbReference type="Proteomes" id="UP000664795"/>
    </source>
</evidence>